<dbReference type="SUPFAM" id="SSF81338">
    <property type="entry name" value="Aquaporin-like"/>
    <property type="match status" value="1"/>
</dbReference>
<feature type="transmembrane region" description="Helical" evidence="11">
    <location>
        <begin position="247"/>
        <end position="271"/>
    </location>
</feature>
<dbReference type="PRINTS" id="PR00783">
    <property type="entry name" value="MINTRINSICP"/>
</dbReference>
<dbReference type="NCBIfam" id="TIGR00861">
    <property type="entry name" value="MIP"/>
    <property type="match status" value="1"/>
</dbReference>
<evidence type="ECO:0000256" key="8">
    <source>
        <dbReference type="ARBA" id="ARBA00034651"/>
    </source>
</evidence>
<protein>
    <recommendedName>
        <fullName evidence="14">Aquaporin</fullName>
    </recommendedName>
</protein>
<evidence type="ECO:0000256" key="4">
    <source>
        <dbReference type="ARBA" id="ARBA00022692"/>
    </source>
</evidence>
<evidence type="ECO:0000256" key="11">
    <source>
        <dbReference type="SAM" id="Phobius"/>
    </source>
</evidence>
<gene>
    <name evidence="12" type="ORF">POSPLADRAFT_1183344</name>
</gene>
<feature type="compositionally biased region" description="Low complexity" evidence="10">
    <location>
        <begin position="46"/>
        <end position="57"/>
    </location>
</feature>
<dbReference type="AlphaFoldDB" id="A0A1X6MTX3"/>
<dbReference type="RefSeq" id="XP_024336466.1">
    <property type="nucleotide sequence ID" value="XM_024488993.1"/>
</dbReference>
<dbReference type="GO" id="GO:0015250">
    <property type="term" value="F:water channel activity"/>
    <property type="evidence" value="ECO:0007669"/>
    <property type="project" value="TreeGrafter"/>
</dbReference>
<evidence type="ECO:0000313" key="13">
    <source>
        <dbReference type="Proteomes" id="UP000194127"/>
    </source>
</evidence>
<dbReference type="PANTHER" id="PTHR43829:SF9">
    <property type="entry name" value="AQUAPORIN-9"/>
    <property type="match status" value="1"/>
</dbReference>
<evidence type="ECO:0000256" key="7">
    <source>
        <dbReference type="ARBA" id="ARBA00023136"/>
    </source>
</evidence>
<keyword evidence="6 11" id="KW-1133">Transmembrane helix</keyword>
<dbReference type="CDD" id="cd00333">
    <property type="entry name" value="MIP"/>
    <property type="match status" value="1"/>
</dbReference>
<dbReference type="Gene3D" id="1.20.1080.10">
    <property type="entry name" value="Glycerol uptake facilitator protein"/>
    <property type="match status" value="1"/>
</dbReference>
<comment type="catalytic activity">
    <reaction evidence="8">
        <text>H2O(in) = H2O(out)</text>
        <dbReference type="Rhea" id="RHEA:29667"/>
        <dbReference type="ChEBI" id="CHEBI:15377"/>
    </reaction>
</comment>
<dbReference type="EMBL" id="KZ110601">
    <property type="protein sequence ID" value="OSX59672.1"/>
    <property type="molecule type" value="Genomic_DNA"/>
</dbReference>
<dbReference type="OrthoDB" id="3222at2759"/>
<dbReference type="GO" id="GO:0005886">
    <property type="term" value="C:plasma membrane"/>
    <property type="evidence" value="ECO:0007669"/>
    <property type="project" value="TreeGrafter"/>
</dbReference>
<organism evidence="12 13">
    <name type="scientific">Postia placenta MAD-698-R-SB12</name>
    <dbReference type="NCBI Taxonomy" id="670580"/>
    <lineage>
        <taxon>Eukaryota</taxon>
        <taxon>Fungi</taxon>
        <taxon>Dikarya</taxon>
        <taxon>Basidiomycota</taxon>
        <taxon>Agaricomycotina</taxon>
        <taxon>Agaricomycetes</taxon>
        <taxon>Polyporales</taxon>
        <taxon>Adustoporiaceae</taxon>
        <taxon>Rhodonia</taxon>
    </lineage>
</organism>
<evidence type="ECO:0000256" key="3">
    <source>
        <dbReference type="ARBA" id="ARBA00022448"/>
    </source>
</evidence>
<evidence type="ECO:0000256" key="10">
    <source>
        <dbReference type="SAM" id="MobiDB-lite"/>
    </source>
</evidence>
<evidence type="ECO:0000256" key="5">
    <source>
        <dbReference type="ARBA" id="ARBA00022737"/>
    </source>
</evidence>
<keyword evidence="5" id="KW-0677">Repeat</keyword>
<evidence type="ECO:0000313" key="12">
    <source>
        <dbReference type="EMBL" id="OSX59672.1"/>
    </source>
</evidence>
<keyword evidence="7 11" id="KW-0472">Membrane</keyword>
<feature type="region of interest" description="Disordered" evidence="10">
    <location>
        <begin position="1"/>
        <end position="57"/>
    </location>
</feature>
<evidence type="ECO:0000256" key="6">
    <source>
        <dbReference type="ARBA" id="ARBA00022989"/>
    </source>
</evidence>
<dbReference type="STRING" id="670580.A0A1X6MTX3"/>
<name>A0A1X6MTX3_9APHY</name>
<dbReference type="InterPro" id="IPR023271">
    <property type="entry name" value="Aquaporin-like"/>
</dbReference>
<dbReference type="GO" id="GO:0015254">
    <property type="term" value="F:glycerol channel activity"/>
    <property type="evidence" value="ECO:0007669"/>
    <property type="project" value="TreeGrafter"/>
</dbReference>
<dbReference type="InterPro" id="IPR000425">
    <property type="entry name" value="MIP"/>
</dbReference>
<feature type="transmembrane region" description="Helical" evidence="11">
    <location>
        <begin position="211"/>
        <end position="235"/>
    </location>
</feature>
<feature type="transmembrane region" description="Helical" evidence="11">
    <location>
        <begin position="299"/>
        <end position="324"/>
    </location>
</feature>
<evidence type="ECO:0000256" key="9">
    <source>
        <dbReference type="RuleBase" id="RU000477"/>
    </source>
</evidence>
<sequence length="360" mass="39229">MAPTVGRDHEMASTSLKDNPKHRRSLNNSNKASTEHVENSDAMIEDGASTTDSDGTTIHYTKYPNRWSRVREVLREPAAEFFGTMILIIFGNGVDCQTVLSTSTKVSASPKGDYLSLNFGWAVGTALGVWVSGGVSGGHINPAVTLALATFRDFPWRKVPIYMFAQLMGALCGAGIIYANYIHAIDLFEGGRHIRTVPGTASLFSTYAADYMTPVSCWFDEFIGTAFLLIVVCAITDRKNGPPPPGLVPLVLFITILGIGAALGMQTGYAINPARDFGPRLLTAMVGYGREVFNFRHQYWLWCPIIGPFVGALVGTFIYDAFLFTGAESLLNRPDARARAHHERAMSAERQKPIAGVEIV</sequence>
<reference evidence="12 13" key="1">
    <citation type="submission" date="2017-04" db="EMBL/GenBank/DDBJ databases">
        <title>Genome Sequence of the Model Brown-Rot Fungus Postia placenta SB12.</title>
        <authorList>
            <consortium name="DOE Joint Genome Institute"/>
            <person name="Gaskell J."/>
            <person name="Kersten P."/>
            <person name="Larrondo L.F."/>
            <person name="Canessa P."/>
            <person name="Martinez D."/>
            <person name="Hibbett D."/>
            <person name="Schmoll M."/>
            <person name="Kubicek C.P."/>
            <person name="Martinez A.T."/>
            <person name="Yadav J."/>
            <person name="Master E."/>
            <person name="Magnuson J.K."/>
            <person name="James T."/>
            <person name="Yaver D."/>
            <person name="Berka R."/>
            <person name="Labutti K."/>
            <person name="Lipzen A."/>
            <person name="Aerts A."/>
            <person name="Barry K."/>
            <person name="Henrissat B."/>
            <person name="Blanchette R."/>
            <person name="Grigoriev I."/>
            <person name="Cullen D."/>
        </authorList>
    </citation>
    <scope>NUCLEOTIDE SEQUENCE [LARGE SCALE GENOMIC DNA]</scope>
    <source>
        <strain evidence="12 13">MAD-698-R-SB12</strain>
    </source>
</reference>
<comment type="similarity">
    <text evidence="2 9">Belongs to the MIP/aquaporin (TC 1.A.8) family.</text>
</comment>
<keyword evidence="13" id="KW-1185">Reference proteome</keyword>
<dbReference type="FunFam" id="1.20.1080.10:FF:000027">
    <property type="entry name" value="MIP aquaporin"/>
    <property type="match status" value="1"/>
</dbReference>
<feature type="compositionally biased region" description="Basic and acidic residues" evidence="10">
    <location>
        <begin position="1"/>
        <end position="11"/>
    </location>
</feature>
<evidence type="ECO:0000256" key="1">
    <source>
        <dbReference type="ARBA" id="ARBA00004141"/>
    </source>
</evidence>
<dbReference type="PANTHER" id="PTHR43829">
    <property type="entry name" value="AQUAPORIN OR AQUAGLYCEROPORIN RELATED"/>
    <property type="match status" value="1"/>
</dbReference>
<evidence type="ECO:0000256" key="2">
    <source>
        <dbReference type="ARBA" id="ARBA00006175"/>
    </source>
</evidence>
<dbReference type="InterPro" id="IPR022357">
    <property type="entry name" value="MIP_CS"/>
</dbReference>
<proteinExistence type="inferred from homology"/>
<keyword evidence="4 9" id="KW-0812">Transmembrane</keyword>
<feature type="transmembrane region" description="Helical" evidence="11">
    <location>
        <begin position="161"/>
        <end position="182"/>
    </location>
</feature>
<evidence type="ECO:0008006" key="14">
    <source>
        <dbReference type="Google" id="ProtNLM"/>
    </source>
</evidence>
<dbReference type="PRINTS" id="PR02019">
    <property type="entry name" value="AQUAPORIN7"/>
</dbReference>
<dbReference type="PROSITE" id="PS00221">
    <property type="entry name" value="MIP"/>
    <property type="match status" value="1"/>
</dbReference>
<accession>A0A1X6MTX3</accession>
<dbReference type="InterPro" id="IPR050363">
    <property type="entry name" value="MIP/Aquaporin"/>
</dbReference>
<dbReference type="Pfam" id="PF00230">
    <property type="entry name" value="MIP"/>
    <property type="match status" value="1"/>
</dbReference>
<dbReference type="Proteomes" id="UP000194127">
    <property type="component" value="Unassembled WGS sequence"/>
</dbReference>
<keyword evidence="3 9" id="KW-0813">Transport</keyword>
<comment type="subcellular location">
    <subcellularLocation>
        <location evidence="1">Membrane</location>
        <topology evidence="1">Multi-pass membrane protein</topology>
    </subcellularLocation>
</comment>
<dbReference type="GeneID" id="36333942"/>